<evidence type="ECO:0000256" key="2">
    <source>
        <dbReference type="SAM" id="MobiDB-lite"/>
    </source>
</evidence>
<organism evidence="3 4">
    <name type="scientific">Patagioenas fasciata monilis</name>
    <dbReference type="NCBI Taxonomy" id="372326"/>
    <lineage>
        <taxon>Eukaryota</taxon>
        <taxon>Metazoa</taxon>
        <taxon>Chordata</taxon>
        <taxon>Craniata</taxon>
        <taxon>Vertebrata</taxon>
        <taxon>Euteleostomi</taxon>
        <taxon>Archelosauria</taxon>
        <taxon>Archosauria</taxon>
        <taxon>Dinosauria</taxon>
        <taxon>Saurischia</taxon>
        <taxon>Theropoda</taxon>
        <taxon>Coelurosauria</taxon>
        <taxon>Aves</taxon>
        <taxon>Neognathae</taxon>
        <taxon>Neoaves</taxon>
        <taxon>Columbimorphae</taxon>
        <taxon>Columbiformes</taxon>
        <taxon>Columbidae</taxon>
        <taxon>Patagioenas</taxon>
    </lineage>
</organism>
<protein>
    <submittedName>
        <fullName evidence="3">Uncharacterized protein</fullName>
    </submittedName>
</protein>
<dbReference type="OrthoDB" id="9428777at2759"/>
<proteinExistence type="predicted"/>
<feature type="region of interest" description="Disordered" evidence="2">
    <location>
        <begin position="29"/>
        <end position="52"/>
    </location>
</feature>
<dbReference type="STRING" id="372326.A0A1V4KRG4"/>
<accession>A0A1V4KRG4</accession>
<gene>
    <name evidence="3" type="ORF">AV530_014219</name>
</gene>
<feature type="region of interest" description="Disordered" evidence="2">
    <location>
        <begin position="91"/>
        <end position="113"/>
    </location>
</feature>
<sequence>MDRMSVTLGLAAELEAVGADESGEHFFDAREAHSDENPSESELMERKEEEDVETRISGNYLILDGYGAVQESSTDEEVSALVLRCAAGGRGSLDSAQQRPLSDGGSSPFAEDMMGTGDESCCFLARPHLSIESRMQMMQYIQKIEDDLEKLKEVEEDYTILRRQGLAGSASTGEHSDKS</sequence>
<dbReference type="EMBL" id="LSYS01001896">
    <property type="protein sequence ID" value="OPJ87035.1"/>
    <property type="molecule type" value="Genomic_DNA"/>
</dbReference>
<evidence type="ECO:0000313" key="4">
    <source>
        <dbReference type="Proteomes" id="UP000190648"/>
    </source>
</evidence>
<evidence type="ECO:0000313" key="3">
    <source>
        <dbReference type="EMBL" id="OPJ87035.1"/>
    </source>
</evidence>
<dbReference type="AlphaFoldDB" id="A0A1V4KRG4"/>
<reference evidence="3 4" key="1">
    <citation type="submission" date="2016-02" db="EMBL/GenBank/DDBJ databases">
        <title>Band-tailed pigeon sequencing and assembly.</title>
        <authorList>
            <person name="Soares A.E."/>
            <person name="Novak B.J."/>
            <person name="Rice E.S."/>
            <person name="O'Connell B."/>
            <person name="Chang D."/>
            <person name="Weber S."/>
            <person name="Shapiro B."/>
        </authorList>
    </citation>
    <scope>NUCLEOTIDE SEQUENCE [LARGE SCALE GENOMIC DNA]</scope>
    <source>
        <strain evidence="3">BTP2013</strain>
        <tissue evidence="3">Blood</tissue>
    </source>
</reference>
<name>A0A1V4KRG4_PATFA</name>
<comment type="caution">
    <text evidence="3">The sequence shown here is derived from an EMBL/GenBank/DDBJ whole genome shotgun (WGS) entry which is preliminary data.</text>
</comment>
<keyword evidence="4" id="KW-1185">Reference proteome</keyword>
<dbReference type="Proteomes" id="UP000190648">
    <property type="component" value="Unassembled WGS sequence"/>
</dbReference>
<evidence type="ECO:0000256" key="1">
    <source>
        <dbReference type="SAM" id="Coils"/>
    </source>
</evidence>
<feature type="coiled-coil region" evidence="1">
    <location>
        <begin position="134"/>
        <end position="164"/>
    </location>
</feature>
<keyword evidence="1" id="KW-0175">Coiled coil</keyword>